<dbReference type="GO" id="GO:0006362">
    <property type="term" value="P:transcription elongation by RNA polymerase I"/>
    <property type="evidence" value="ECO:0007669"/>
    <property type="project" value="TreeGrafter"/>
</dbReference>
<accession>A0AAV0ANG6</accession>
<name>A0AAV0ANG6_PHAPC</name>
<dbReference type="InterPro" id="IPR036898">
    <property type="entry name" value="RNA_pol_Rpb7-like_N_sf"/>
</dbReference>
<feature type="compositionally biased region" description="Basic and acidic residues" evidence="5">
    <location>
        <begin position="65"/>
        <end position="76"/>
    </location>
</feature>
<gene>
    <name evidence="7" type="ORF">PPACK8108_LOCUS3810</name>
</gene>
<evidence type="ECO:0000256" key="3">
    <source>
        <dbReference type="ARBA" id="ARBA00023163"/>
    </source>
</evidence>
<dbReference type="PANTHER" id="PTHR12709">
    <property type="entry name" value="DNA-DIRECTED RNA POLYMERASE II, III"/>
    <property type="match status" value="1"/>
</dbReference>
<dbReference type="Gene3D" id="3.30.1490.120">
    <property type="entry name" value="RNA polymerase Rpb7-like, N-terminal domain"/>
    <property type="match status" value="1"/>
</dbReference>
<comment type="subcellular location">
    <subcellularLocation>
        <location evidence="1">Nucleus</location>
    </subcellularLocation>
</comment>
<evidence type="ECO:0000313" key="8">
    <source>
        <dbReference type="Proteomes" id="UP001153365"/>
    </source>
</evidence>
<dbReference type="GO" id="GO:0005736">
    <property type="term" value="C:RNA polymerase I complex"/>
    <property type="evidence" value="ECO:0007669"/>
    <property type="project" value="TreeGrafter"/>
</dbReference>
<organism evidence="7 8">
    <name type="scientific">Phakopsora pachyrhizi</name>
    <name type="common">Asian soybean rust disease fungus</name>
    <dbReference type="NCBI Taxonomy" id="170000"/>
    <lineage>
        <taxon>Eukaryota</taxon>
        <taxon>Fungi</taxon>
        <taxon>Dikarya</taxon>
        <taxon>Basidiomycota</taxon>
        <taxon>Pucciniomycotina</taxon>
        <taxon>Pucciniomycetes</taxon>
        <taxon>Pucciniales</taxon>
        <taxon>Phakopsoraceae</taxon>
        <taxon>Phakopsora</taxon>
    </lineage>
</organism>
<dbReference type="Gene3D" id="2.40.50.1060">
    <property type="match status" value="1"/>
</dbReference>
<dbReference type="InterPro" id="IPR041178">
    <property type="entry name" value="RPA43_OB"/>
</dbReference>
<dbReference type="Proteomes" id="UP001153365">
    <property type="component" value="Unassembled WGS sequence"/>
</dbReference>
<keyword evidence="4" id="KW-0539">Nucleus</keyword>
<evidence type="ECO:0000256" key="1">
    <source>
        <dbReference type="ARBA" id="ARBA00004123"/>
    </source>
</evidence>
<feature type="compositionally biased region" description="Low complexity" evidence="5">
    <location>
        <begin position="48"/>
        <end position="64"/>
    </location>
</feature>
<evidence type="ECO:0000256" key="4">
    <source>
        <dbReference type="ARBA" id="ARBA00023242"/>
    </source>
</evidence>
<keyword evidence="2" id="KW-0240">DNA-directed RNA polymerase</keyword>
<dbReference type="Pfam" id="PF17875">
    <property type="entry name" value="RPA43_OB"/>
    <property type="match status" value="1"/>
</dbReference>
<comment type="caution">
    <text evidence="7">The sequence shown here is derived from an EMBL/GenBank/DDBJ whole genome shotgun (WGS) entry which is preliminary data.</text>
</comment>
<reference evidence="7" key="1">
    <citation type="submission" date="2022-06" db="EMBL/GenBank/DDBJ databases">
        <authorList>
            <consortium name="SYNGENTA / RWTH Aachen University"/>
        </authorList>
    </citation>
    <scope>NUCLEOTIDE SEQUENCE</scope>
</reference>
<dbReference type="InterPro" id="IPR045113">
    <property type="entry name" value="Rpb7-like"/>
</dbReference>
<evidence type="ECO:0000256" key="5">
    <source>
        <dbReference type="SAM" id="MobiDB-lite"/>
    </source>
</evidence>
<keyword evidence="3" id="KW-0804">Transcription</keyword>
<dbReference type="PANTHER" id="PTHR12709:SF5">
    <property type="entry name" value="DNA-DIRECTED RNA POLYMERASE I SUBUNIT RPA43"/>
    <property type="match status" value="1"/>
</dbReference>
<evidence type="ECO:0000313" key="7">
    <source>
        <dbReference type="EMBL" id="CAH7669224.1"/>
    </source>
</evidence>
<dbReference type="GO" id="GO:0006352">
    <property type="term" value="P:DNA-templated transcription initiation"/>
    <property type="evidence" value="ECO:0007669"/>
    <property type="project" value="InterPro"/>
</dbReference>
<protein>
    <submittedName>
        <fullName evidence="7">Expressed protein</fullName>
    </submittedName>
</protein>
<feature type="domain" description="RPA43 OB" evidence="6">
    <location>
        <begin position="171"/>
        <end position="304"/>
    </location>
</feature>
<keyword evidence="8" id="KW-1185">Reference proteome</keyword>
<evidence type="ECO:0000259" key="6">
    <source>
        <dbReference type="Pfam" id="PF17875"/>
    </source>
</evidence>
<dbReference type="EMBL" id="CALTRL010000673">
    <property type="protein sequence ID" value="CAH7669224.1"/>
    <property type="molecule type" value="Genomic_DNA"/>
</dbReference>
<evidence type="ECO:0000256" key="2">
    <source>
        <dbReference type="ARBA" id="ARBA00022478"/>
    </source>
</evidence>
<dbReference type="AlphaFoldDB" id="A0AAV0ANG6"/>
<proteinExistence type="predicted"/>
<sequence>MSRNRVIENKDPIDFHNLKARFRIPMAPTFLPRPTRTNRRRDERSDESSSSETEDSSSSSSSPQREGKSNGKDRIRASRHKNPSSSSFVECSGGAIEAVNQSLSSMLMKYIPNLGCVILSFQSPPRFIFRDAKGRESYQLPDSISRLPIKTVSGLGWATLNVEVDMLGWRPTVGQTLIGRPTHSSPSHLSLIVYKTFNASISSNHLRPADYNYDPNLDVPTSWVERGGGGSLVVDEQNDGMDDDLSQNLEDRVPGSVNRSSSSVRGCWVDKFGRVVGGVDGIISFTVISLTVANSMISIEGSLLSDPFSNI</sequence>
<feature type="region of interest" description="Disordered" evidence="5">
    <location>
        <begin position="24"/>
        <end position="90"/>
    </location>
</feature>